<comment type="function">
    <text evidence="8">Mitochondrial mRNA stabilization factor.</text>
</comment>
<dbReference type="Proteomes" id="UP000076632">
    <property type="component" value="Unassembled WGS sequence"/>
</dbReference>
<evidence type="ECO:0000256" key="5">
    <source>
        <dbReference type="ARBA" id="ARBA00022946"/>
    </source>
</evidence>
<evidence type="ECO:0000313" key="10">
    <source>
        <dbReference type="EMBL" id="KZF23171.1"/>
    </source>
</evidence>
<evidence type="ECO:0000256" key="2">
    <source>
        <dbReference type="ARBA" id="ARBA00004443"/>
    </source>
</evidence>
<sequence length="790" mass="87991">MVISRAIANTARCNACQLAVLRSFTSISTLAARSTSTPNTIVHPAQYQARRISACQSRRSSRVEQKRPFTGQSSSERDGPDPIAEDSPKTSTTATPTPWYLQVETPQQAPSPLSERQRLPDLPEDAPVILQPMLEYVSVDLGIDDLTLFDLRNLDPPPALGANLVMIIGTARSEKHLHVSADRLCRWLRSNHKLTPFADGLLGRNELKLKMRRKARRARMLGSVGASETSNADDGVRTGWVCVNAGRVDEQKTAVKDTVPKGVVGFGTASTGTRVVVQMLTEDKRGELNLEGLWQGALDRQTRKEAKDQELIKEQEAQEANYDQDTVPQLEPDVAGEVVHRSTIPSAESRRVFNPFQRTRSRSFSTISRLLQSHAASLHASKVDGANIDTVEPRIVSPAEGNSSIPESVWPFEGMGSSQQKDNIPADFTHAAKTMKLHVLLNHLEALPQSDALEVLGNDAHDTNSSSFLQSFYQSVPSFPESSDWDCRVSLFCRAIQLGHPGYPKSSLFSVFHEMQLSGVDVSEATFHKIIQALLSRNVSNTVKTISDEELDMALTVLDDMSHRGLLILTEEIFLQLEEATSFLVPIEVERDPESTQTFKSSSLEDHPNSNEFAELDVPPPSSTETYYTVSLADFERQQKLRRRLAEVRTAFNIEYTQPESQIRVLQLAANQADWATFWDTWHHIARRMQPRSASLYAFLFQTVALTRNQQACTRTLEAWVPGIARERPRVALRGEVAAGVRDCLAVAYPSVEDDVKSGVATDDRLVKLWRACEQGMKVKEVQEWVNEVD</sequence>
<dbReference type="RefSeq" id="XP_018188726.1">
    <property type="nucleotide sequence ID" value="XM_018334221.1"/>
</dbReference>
<evidence type="ECO:0000256" key="3">
    <source>
        <dbReference type="ARBA" id="ARBA00010787"/>
    </source>
</evidence>
<dbReference type="InParanoid" id="A0A165H9F4"/>
<reference evidence="10 11" key="1">
    <citation type="journal article" date="2016" name="Fungal Biol.">
        <title>The genome of Xylona heveae provides a window into fungal endophytism.</title>
        <authorList>
            <person name="Gazis R."/>
            <person name="Kuo A."/>
            <person name="Riley R."/>
            <person name="LaButti K."/>
            <person name="Lipzen A."/>
            <person name="Lin J."/>
            <person name="Amirebrahimi M."/>
            <person name="Hesse C.N."/>
            <person name="Spatafora J.W."/>
            <person name="Henrissat B."/>
            <person name="Hainaut M."/>
            <person name="Grigoriev I.V."/>
            <person name="Hibbett D.S."/>
        </authorList>
    </citation>
    <scope>NUCLEOTIDE SEQUENCE [LARGE SCALE GENOMIC DNA]</scope>
    <source>
        <strain evidence="10 11">TC161</strain>
    </source>
</reference>
<dbReference type="OrthoDB" id="107372at2759"/>
<dbReference type="GeneID" id="28899358"/>
<feature type="compositionally biased region" description="Low complexity" evidence="9">
    <location>
        <begin position="89"/>
        <end position="98"/>
    </location>
</feature>
<evidence type="ECO:0000256" key="7">
    <source>
        <dbReference type="ARBA" id="ARBA00023136"/>
    </source>
</evidence>
<keyword evidence="11" id="KW-1185">Reference proteome</keyword>
<gene>
    <name evidence="10" type="ORF">L228DRAFT_260033</name>
</gene>
<dbReference type="PANTHER" id="PTHR28087:SF1">
    <property type="entry name" value="ATPASE SYNTHESIS PROTEIN 25, MITOCHONDRIAL"/>
    <property type="match status" value="1"/>
</dbReference>
<evidence type="ECO:0000313" key="11">
    <source>
        <dbReference type="Proteomes" id="UP000076632"/>
    </source>
</evidence>
<dbReference type="InterPro" id="IPR040152">
    <property type="entry name" value="Atp25"/>
</dbReference>
<dbReference type="FunFam" id="3.30.460.10:FF:000044">
    <property type="entry name" value="ATPase synthesis protein 25, mitochondrial"/>
    <property type="match status" value="1"/>
</dbReference>
<comment type="similarity">
    <text evidence="3 8">Belongs to the ATP25 family.</text>
</comment>
<evidence type="ECO:0000256" key="1">
    <source>
        <dbReference type="ARBA" id="ARBA00003470"/>
    </source>
</evidence>
<keyword evidence="5 8" id="KW-0809">Transit peptide</keyword>
<keyword evidence="4 8" id="KW-0999">Mitochondrion inner membrane</keyword>
<dbReference type="InterPro" id="IPR043519">
    <property type="entry name" value="NT_sf"/>
</dbReference>
<feature type="region of interest" description="Disordered" evidence="9">
    <location>
        <begin position="54"/>
        <end position="100"/>
    </location>
</feature>
<comment type="subcellular location">
    <subcellularLocation>
        <location evidence="2 8">Mitochondrion inner membrane</location>
        <topology evidence="2 8">Peripheral membrane protein</topology>
        <orientation evidence="2 8">Matrix side</orientation>
    </subcellularLocation>
</comment>
<dbReference type="STRING" id="1328760.A0A165H9F4"/>
<dbReference type="OMA" id="CLSSWVP"/>
<organism evidence="10 11">
    <name type="scientific">Xylona heveae (strain CBS 132557 / TC161)</name>
    <dbReference type="NCBI Taxonomy" id="1328760"/>
    <lineage>
        <taxon>Eukaryota</taxon>
        <taxon>Fungi</taxon>
        <taxon>Dikarya</taxon>
        <taxon>Ascomycota</taxon>
        <taxon>Pezizomycotina</taxon>
        <taxon>Xylonomycetes</taxon>
        <taxon>Xylonales</taxon>
        <taxon>Xylonaceae</taxon>
        <taxon>Xylona</taxon>
    </lineage>
</organism>
<dbReference type="GO" id="GO:0140053">
    <property type="term" value="P:mitochondrial gene expression"/>
    <property type="evidence" value="ECO:0007669"/>
    <property type="project" value="UniProtKB-UniRule"/>
</dbReference>
<keyword evidence="6 8" id="KW-0496">Mitochondrion</keyword>
<dbReference type="GO" id="GO:0005743">
    <property type="term" value="C:mitochondrial inner membrane"/>
    <property type="evidence" value="ECO:0007669"/>
    <property type="project" value="UniProtKB-SubCell"/>
</dbReference>
<evidence type="ECO:0000256" key="9">
    <source>
        <dbReference type="SAM" id="MobiDB-lite"/>
    </source>
</evidence>
<dbReference type="PANTHER" id="PTHR28087">
    <property type="entry name" value="ATPASE SYNTHESIS PROTEIN 25, MITOCHONDRIAL"/>
    <property type="match status" value="1"/>
</dbReference>
<protein>
    <recommendedName>
        <fullName evidence="8">ATPase synthesis protein 25</fullName>
    </recommendedName>
</protein>
<accession>A0A165H9F4</accession>
<keyword evidence="7 8" id="KW-0472">Membrane</keyword>
<name>A0A165H9F4_XYLHT</name>
<dbReference type="GO" id="GO:0048255">
    <property type="term" value="P:mRNA stabilization"/>
    <property type="evidence" value="ECO:0007669"/>
    <property type="project" value="TreeGrafter"/>
</dbReference>
<dbReference type="AlphaFoldDB" id="A0A165H9F4"/>
<proteinExistence type="inferred from homology"/>
<dbReference type="EMBL" id="KV407457">
    <property type="protein sequence ID" value="KZF23171.1"/>
    <property type="molecule type" value="Genomic_DNA"/>
</dbReference>
<comment type="function">
    <text evidence="1">Probable mitochondrial mRNA stabilization factor.</text>
</comment>
<evidence type="ECO:0000256" key="6">
    <source>
        <dbReference type="ARBA" id="ARBA00023128"/>
    </source>
</evidence>
<dbReference type="Gene3D" id="3.30.460.10">
    <property type="entry name" value="Beta Polymerase, domain 2"/>
    <property type="match status" value="1"/>
</dbReference>
<feature type="region of interest" description="Disordered" evidence="9">
    <location>
        <begin position="595"/>
        <end position="622"/>
    </location>
</feature>
<evidence type="ECO:0000256" key="4">
    <source>
        <dbReference type="ARBA" id="ARBA00022792"/>
    </source>
</evidence>
<evidence type="ECO:0000256" key="8">
    <source>
        <dbReference type="RuleBase" id="RU367062"/>
    </source>
</evidence>